<dbReference type="Proteomes" id="UP000184603">
    <property type="component" value="Unassembled WGS sequence"/>
</dbReference>
<dbReference type="CDD" id="cd16936">
    <property type="entry name" value="HATPase_RsbW-like"/>
    <property type="match status" value="1"/>
</dbReference>
<organism evidence="3 4">
    <name type="scientific">Desulfopila aestuarii DSM 18488</name>
    <dbReference type="NCBI Taxonomy" id="1121416"/>
    <lineage>
        <taxon>Bacteria</taxon>
        <taxon>Pseudomonadati</taxon>
        <taxon>Thermodesulfobacteriota</taxon>
        <taxon>Desulfobulbia</taxon>
        <taxon>Desulfobulbales</taxon>
        <taxon>Desulfocapsaceae</taxon>
        <taxon>Desulfopila</taxon>
    </lineage>
</organism>
<dbReference type="InterPro" id="IPR050267">
    <property type="entry name" value="Anti-sigma-factor_SerPK"/>
</dbReference>
<reference evidence="3 4" key="1">
    <citation type="submission" date="2016-12" db="EMBL/GenBank/DDBJ databases">
        <authorList>
            <person name="Song W.-J."/>
            <person name="Kurnit D.M."/>
        </authorList>
    </citation>
    <scope>NUCLEOTIDE SEQUENCE [LARGE SCALE GENOMIC DNA]</scope>
    <source>
        <strain evidence="3 4">DSM 18488</strain>
    </source>
</reference>
<evidence type="ECO:0000259" key="2">
    <source>
        <dbReference type="Pfam" id="PF13581"/>
    </source>
</evidence>
<protein>
    <submittedName>
        <fullName evidence="3">Serine/threonine-protein kinase RsbW</fullName>
    </submittedName>
</protein>
<feature type="domain" description="Histidine kinase/HSP90-like ATPase" evidence="2">
    <location>
        <begin position="7"/>
        <end position="129"/>
    </location>
</feature>
<keyword evidence="3" id="KW-0808">Transferase</keyword>
<dbReference type="AlphaFoldDB" id="A0A1M7YCW2"/>
<dbReference type="OrthoDB" id="9792240at2"/>
<name>A0A1M7YCW2_9BACT</name>
<keyword evidence="4" id="KW-1185">Reference proteome</keyword>
<accession>A0A1M7YCW2</accession>
<dbReference type="EMBL" id="FRFE01000018">
    <property type="protein sequence ID" value="SHO50406.1"/>
    <property type="molecule type" value="Genomic_DNA"/>
</dbReference>
<dbReference type="InterPro" id="IPR036890">
    <property type="entry name" value="HATPase_C_sf"/>
</dbReference>
<dbReference type="GO" id="GO:0004674">
    <property type="term" value="F:protein serine/threonine kinase activity"/>
    <property type="evidence" value="ECO:0007669"/>
    <property type="project" value="UniProtKB-KW"/>
</dbReference>
<dbReference type="SUPFAM" id="SSF55874">
    <property type="entry name" value="ATPase domain of HSP90 chaperone/DNA topoisomerase II/histidine kinase"/>
    <property type="match status" value="1"/>
</dbReference>
<gene>
    <name evidence="3" type="ORF">SAMN02745220_03409</name>
</gene>
<dbReference type="RefSeq" id="WP_073614874.1">
    <property type="nucleotide sequence ID" value="NZ_FRFE01000018.1"/>
</dbReference>
<dbReference type="Gene3D" id="3.30.565.10">
    <property type="entry name" value="Histidine kinase-like ATPase, C-terminal domain"/>
    <property type="match status" value="1"/>
</dbReference>
<dbReference type="Pfam" id="PF13581">
    <property type="entry name" value="HATPase_c_2"/>
    <property type="match status" value="1"/>
</dbReference>
<dbReference type="InterPro" id="IPR003594">
    <property type="entry name" value="HATPase_dom"/>
</dbReference>
<keyword evidence="1" id="KW-0723">Serine/threonine-protein kinase</keyword>
<keyword evidence="3" id="KW-0418">Kinase</keyword>
<evidence type="ECO:0000256" key="1">
    <source>
        <dbReference type="ARBA" id="ARBA00022527"/>
    </source>
</evidence>
<evidence type="ECO:0000313" key="4">
    <source>
        <dbReference type="Proteomes" id="UP000184603"/>
    </source>
</evidence>
<dbReference type="STRING" id="1121416.SAMN02745220_03409"/>
<dbReference type="PANTHER" id="PTHR35526">
    <property type="entry name" value="ANTI-SIGMA-F FACTOR RSBW-RELATED"/>
    <property type="match status" value="1"/>
</dbReference>
<evidence type="ECO:0000313" key="3">
    <source>
        <dbReference type="EMBL" id="SHO50406.1"/>
    </source>
</evidence>
<dbReference type="PANTHER" id="PTHR35526:SF6">
    <property type="entry name" value="SLR1861 PROTEIN"/>
    <property type="match status" value="1"/>
</dbReference>
<proteinExistence type="predicted"/>
<sequence length="131" mass="14668">MKVKLQIQATIDQLGSLCKTVESLQQSIMCTDRQMCEIILVLEELVANAILHGGGRVIEVELDKEWDELAITICDDGRPFDPTLASEVDTCRPLEDRCAGGLGIHLVKHYTDTLAYRREKDVNIVTLTKKI</sequence>